<dbReference type="EMBL" id="BAAABX010000041">
    <property type="protein sequence ID" value="GAA0411678.1"/>
    <property type="molecule type" value="Genomic_DNA"/>
</dbReference>
<feature type="region of interest" description="Disordered" evidence="2">
    <location>
        <begin position="43"/>
        <end position="70"/>
    </location>
</feature>
<dbReference type="Gene3D" id="2.40.10.10">
    <property type="entry name" value="Trypsin-like serine proteases"/>
    <property type="match status" value="2"/>
</dbReference>
<dbReference type="InterPro" id="IPR009003">
    <property type="entry name" value="Peptidase_S1_PA"/>
</dbReference>
<evidence type="ECO:0000313" key="4">
    <source>
        <dbReference type="Proteomes" id="UP001500879"/>
    </source>
</evidence>
<protein>
    <recommendedName>
        <fullName evidence="5">Secreted protein</fullName>
    </recommendedName>
</protein>
<organism evidence="3 4">
    <name type="scientific">Streptomyces luteireticuli</name>
    <dbReference type="NCBI Taxonomy" id="173858"/>
    <lineage>
        <taxon>Bacteria</taxon>
        <taxon>Bacillati</taxon>
        <taxon>Actinomycetota</taxon>
        <taxon>Actinomycetes</taxon>
        <taxon>Kitasatosporales</taxon>
        <taxon>Streptomycetaceae</taxon>
        <taxon>Streptomyces</taxon>
    </lineage>
</organism>
<feature type="region of interest" description="Disordered" evidence="2">
    <location>
        <begin position="112"/>
        <end position="152"/>
    </location>
</feature>
<evidence type="ECO:0000256" key="1">
    <source>
        <dbReference type="ARBA" id="ARBA00022729"/>
    </source>
</evidence>
<name>A0ABP3IPX4_9ACTN</name>
<dbReference type="PANTHER" id="PTHR15462:SF19">
    <property type="entry name" value="PEPTIDASE S1 DOMAIN-CONTAINING PROTEIN"/>
    <property type="match status" value="1"/>
</dbReference>
<dbReference type="PANTHER" id="PTHR15462">
    <property type="entry name" value="SERINE PROTEASE"/>
    <property type="match status" value="1"/>
</dbReference>
<evidence type="ECO:0008006" key="5">
    <source>
        <dbReference type="Google" id="ProtNLM"/>
    </source>
</evidence>
<dbReference type="InterPro" id="IPR043504">
    <property type="entry name" value="Peptidase_S1_PA_chymotrypsin"/>
</dbReference>
<evidence type="ECO:0000256" key="2">
    <source>
        <dbReference type="SAM" id="MobiDB-lite"/>
    </source>
</evidence>
<dbReference type="SUPFAM" id="SSF50494">
    <property type="entry name" value="Trypsin-like serine proteases"/>
    <property type="match status" value="1"/>
</dbReference>
<feature type="compositionally biased region" description="Basic and acidic residues" evidence="2">
    <location>
        <begin position="112"/>
        <end position="126"/>
    </location>
</feature>
<sequence>MSQIGGIHSMPSQRPSLARRRAPRALASVAAATVLALTAAACGPSDDEAAGGDKPSASAAQQGDTTLKLPKGLTLKDLDKWKGGAWKKWDKEQWLREARDFINPIIEGHWKPGSMKDAHSNDKTLKDAPGTAPGGIGQGDQGVTDPEPRPVQAKEVQKPYRQNAAPVGKVFFDSPQGHMVCSATVVKDPAHPGKSNLVWTAGHCVHAGKSGGWYRNIAFVPSYNDKGLPAAQVNTAPVQDVAPYGVWWADWAQTSTQWITQGAETGGAGAPYDFSVLHVKPERGTGKSLEETVGTALAVDFNAPQVKSIRTMGAWGYPAAPPYNGQMMYDCVDKPGRLSLDTAQPTMYRIGCTMTGGSSGGGWFAPGPDGKAVLVSNTSIGPSDSRWLAGPHLGPEAKGVYDAISSKFAATR</sequence>
<comment type="caution">
    <text evidence="3">The sequence shown here is derived from an EMBL/GenBank/DDBJ whole genome shotgun (WGS) entry which is preliminary data.</text>
</comment>
<evidence type="ECO:0000313" key="3">
    <source>
        <dbReference type="EMBL" id="GAA0411678.1"/>
    </source>
</evidence>
<gene>
    <name evidence="3" type="ORF">GCM10010357_35970</name>
</gene>
<reference evidence="4" key="1">
    <citation type="journal article" date="2019" name="Int. J. Syst. Evol. Microbiol.">
        <title>The Global Catalogue of Microorganisms (GCM) 10K type strain sequencing project: providing services to taxonomists for standard genome sequencing and annotation.</title>
        <authorList>
            <consortium name="The Broad Institute Genomics Platform"/>
            <consortium name="The Broad Institute Genome Sequencing Center for Infectious Disease"/>
            <person name="Wu L."/>
            <person name="Ma J."/>
        </authorList>
    </citation>
    <scope>NUCLEOTIDE SEQUENCE [LARGE SCALE GENOMIC DNA]</scope>
    <source>
        <strain evidence="4">JCM 4788</strain>
    </source>
</reference>
<feature type="region of interest" description="Disordered" evidence="2">
    <location>
        <begin position="1"/>
        <end position="22"/>
    </location>
</feature>
<keyword evidence="1" id="KW-0732">Signal</keyword>
<keyword evidence="4" id="KW-1185">Reference proteome</keyword>
<proteinExistence type="predicted"/>
<dbReference type="Proteomes" id="UP001500879">
    <property type="component" value="Unassembled WGS sequence"/>
</dbReference>
<dbReference type="InterPro" id="IPR050966">
    <property type="entry name" value="Glutamyl_endopeptidase"/>
</dbReference>
<accession>A0ABP3IPX4</accession>